<dbReference type="InterPro" id="IPR047151">
    <property type="entry name" value="RNZ2-like"/>
</dbReference>
<keyword evidence="8" id="KW-0255">Endonuclease</keyword>
<feature type="domain" description="tRNase Z endonuclease" evidence="11">
    <location>
        <begin position="41"/>
        <end position="91"/>
    </location>
</feature>
<sequence length="510" mass="57274">LQKLVTEIFAVLSGEFPRGGGLIIRSCQFPFAVLSNGSTHLRPCVVIRTPQKVYLFNCPEGTTRFLPSLRLKSLNVCDIFVTRGTWDHIGGISSVLLSKEKGAQSTRLHGAVDIRHFLECIRPFADSDFAAARYPTQVINSETTVEERSLEMGGYKDAALTIHYLPVSGLQVPSFDEITSVNLNEPVKPIQGPDDVLFSVSDEEDPNLLIVECVDNDAIQSLRDNSLLQKYMNGEKMMNYVVHFTSNELFESKEYEAWMQSFGSQCMHIVLNGSGPCLPHVESIYRNHAILNRLNSDLFPQLVGSDFDGVITQDDECERRQGNRIYARPIQRFALRGKCKSVECSIETPRISFLGTSSAVPSKYRNVSGYLVQLSDSSSIMVDCGEGSYGQMRVLFGDERCDEVLISLNAIFVTHAHLDHINGLYTVILRRHEAFMKKGLDYRPLVLACNFNVLNPFKTYSRCFCNLEPLVIIANISTRSPVSRDRSNRCVYLLFFSAFYGDEELLFGNS</sequence>
<dbReference type="GO" id="GO:0005739">
    <property type="term" value="C:mitochondrion"/>
    <property type="evidence" value="ECO:0007669"/>
    <property type="project" value="TreeGrafter"/>
</dbReference>
<dbReference type="EC" id="3.1.26.11" evidence="4"/>
<evidence type="ECO:0000256" key="8">
    <source>
        <dbReference type="ARBA" id="ARBA00022759"/>
    </source>
</evidence>
<organism evidence="12">
    <name type="scientific">Anisakis simplex</name>
    <name type="common">Herring worm</name>
    <dbReference type="NCBI Taxonomy" id="6269"/>
    <lineage>
        <taxon>Eukaryota</taxon>
        <taxon>Metazoa</taxon>
        <taxon>Ecdysozoa</taxon>
        <taxon>Nematoda</taxon>
        <taxon>Chromadorea</taxon>
        <taxon>Rhabditida</taxon>
        <taxon>Spirurina</taxon>
        <taxon>Ascaridomorpha</taxon>
        <taxon>Ascaridoidea</taxon>
        <taxon>Anisakidae</taxon>
        <taxon>Anisakis</taxon>
        <taxon>Anisakis simplex complex</taxon>
    </lineage>
</organism>
<evidence type="ECO:0000313" key="12">
    <source>
        <dbReference type="WBParaSite" id="ASIM_0001633701-mRNA-1"/>
    </source>
</evidence>
<name>A0A0M3K5U6_ANISI</name>
<evidence type="ECO:0000256" key="5">
    <source>
        <dbReference type="ARBA" id="ARBA00022694"/>
    </source>
</evidence>
<dbReference type="InterPro" id="IPR027794">
    <property type="entry name" value="tRNase_Z_dom"/>
</dbReference>
<dbReference type="PANTHER" id="PTHR12553">
    <property type="entry name" value="ZINC PHOSPHODIESTERASE ELAC PROTEIN 2"/>
    <property type="match status" value="1"/>
</dbReference>
<reference evidence="12" key="1">
    <citation type="submission" date="2017-02" db="UniProtKB">
        <authorList>
            <consortium name="WormBaseParasite"/>
        </authorList>
    </citation>
    <scope>IDENTIFICATION</scope>
</reference>
<keyword evidence="5" id="KW-0819">tRNA processing</keyword>
<evidence type="ECO:0000256" key="1">
    <source>
        <dbReference type="ARBA" id="ARBA00000402"/>
    </source>
</evidence>
<protein>
    <recommendedName>
        <fullName evidence="4">ribonuclease Z</fullName>
        <ecNumber evidence="4">3.1.26.11</ecNumber>
    </recommendedName>
</protein>
<dbReference type="GO" id="GO:0042781">
    <property type="term" value="F:3'-tRNA processing endoribonuclease activity"/>
    <property type="evidence" value="ECO:0007669"/>
    <property type="project" value="UniProtKB-EC"/>
</dbReference>
<evidence type="ECO:0000256" key="6">
    <source>
        <dbReference type="ARBA" id="ARBA00022722"/>
    </source>
</evidence>
<keyword evidence="9" id="KW-0378">Hydrolase</keyword>
<accession>A0A0M3K5U6</accession>
<dbReference type="Gene3D" id="3.60.15.10">
    <property type="entry name" value="Ribonuclease Z/Hydroxyacylglutathione hydrolase-like"/>
    <property type="match status" value="2"/>
</dbReference>
<evidence type="ECO:0000256" key="3">
    <source>
        <dbReference type="ARBA" id="ARBA00007823"/>
    </source>
</evidence>
<dbReference type="InterPro" id="IPR036866">
    <property type="entry name" value="RibonucZ/Hydroxyglut_hydro"/>
</dbReference>
<comment type="cofactor">
    <cofactor evidence="2">
        <name>Zn(2+)</name>
        <dbReference type="ChEBI" id="CHEBI:29105"/>
    </cofactor>
</comment>
<dbReference type="GO" id="GO:1990180">
    <property type="term" value="P:mitochondrial tRNA 3'-end processing"/>
    <property type="evidence" value="ECO:0007669"/>
    <property type="project" value="TreeGrafter"/>
</dbReference>
<evidence type="ECO:0000256" key="4">
    <source>
        <dbReference type="ARBA" id="ARBA00012477"/>
    </source>
</evidence>
<dbReference type="Pfam" id="PF23023">
    <property type="entry name" value="Anti-Pycsar_Apyc1"/>
    <property type="match status" value="1"/>
</dbReference>
<dbReference type="WBParaSite" id="ASIM_0001633701-mRNA-1">
    <property type="protein sequence ID" value="ASIM_0001633701-mRNA-1"/>
    <property type="gene ID" value="ASIM_0001633701"/>
</dbReference>
<evidence type="ECO:0000256" key="9">
    <source>
        <dbReference type="ARBA" id="ARBA00022801"/>
    </source>
</evidence>
<dbReference type="Pfam" id="PF13691">
    <property type="entry name" value="Lactamase_B_4"/>
    <property type="match status" value="1"/>
</dbReference>
<comment type="catalytic activity">
    <reaction evidence="1">
        <text>Endonucleolytic cleavage of RNA, removing extra 3' nucleotides from tRNA precursor, generating 3' termini of tRNAs. A 3'-hydroxy group is left at the tRNA terminus and a 5'-phosphoryl group is left at the trailer molecule.</text>
        <dbReference type="EC" id="3.1.26.11"/>
    </reaction>
</comment>
<evidence type="ECO:0000256" key="2">
    <source>
        <dbReference type="ARBA" id="ARBA00001947"/>
    </source>
</evidence>
<evidence type="ECO:0000256" key="10">
    <source>
        <dbReference type="ARBA" id="ARBA00022833"/>
    </source>
</evidence>
<dbReference type="GO" id="GO:0046872">
    <property type="term" value="F:metal ion binding"/>
    <property type="evidence" value="ECO:0007669"/>
    <property type="project" value="UniProtKB-KW"/>
</dbReference>
<keyword evidence="6" id="KW-0540">Nuclease</keyword>
<dbReference type="PANTHER" id="PTHR12553:SF49">
    <property type="entry name" value="ZINC PHOSPHODIESTERASE ELAC PROTEIN 2"/>
    <property type="match status" value="1"/>
</dbReference>
<proteinExistence type="inferred from homology"/>
<keyword evidence="7" id="KW-0479">Metal-binding</keyword>
<dbReference type="AlphaFoldDB" id="A0A0M3K5U6"/>
<evidence type="ECO:0000256" key="7">
    <source>
        <dbReference type="ARBA" id="ARBA00022723"/>
    </source>
</evidence>
<evidence type="ECO:0000259" key="11">
    <source>
        <dbReference type="Pfam" id="PF13691"/>
    </source>
</evidence>
<dbReference type="SUPFAM" id="SSF56281">
    <property type="entry name" value="Metallo-hydrolase/oxidoreductase"/>
    <property type="match status" value="2"/>
</dbReference>
<keyword evidence="10" id="KW-0862">Zinc</keyword>
<comment type="similarity">
    <text evidence="3">Belongs to the RNase Z family.</text>
</comment>